<evidence type="ECO:0000259" key="13">
    <source>
        <dbReference type="PROSITE" id="PS50055"/>
    </source>
</evidence>
<organism evidence="15 16">
    <name type="scientific">Ursus maritimus</name>
    <name type="common">Polar bear</name>
    <name type="synonym">Thalarctos maritimus</name>
    <dbReference type="NCBI Taxonomy" id="29073"/>
    <lineage>
        <taxon>Eukaryota</taxon>
        <taxon>Metazoa</taxon>
        <taxon>Chordata</taxon>
        <taxon>Craniata</taxon>
        <taxon>Vertebrata</taxon>
        <taxon>Euteleostomi</taxon>
        <taxon>Mammalia</taxon>
        <taxon>Eutheria</taxon>
        <taxon>Laurasiatheria</taxon>
        <taxon>Carnivora</taxon>
        <taxon>Caniformia</taxon>
        <taxon>Ursidae</taxon>
        <taxon>Ursus</taxon>
    </lineage>
</organism>
<dbReference type="SUPFAM" id="SSF52799">
    <property type="entry name" value="(Phosphotyrosine protein) phosphatases II"/>
    <property type="match status" value="1"/>
</dbReference>
<dbReference type="GO" id="GO:0005737">
    <property type="term" value="C:cytoplasm"/>
    <property type="evidence" value="ECO:0007669"/>
    <property type="project" value="UniProtKB-SubCell"/>
</dbReference>
<accession>A0A8M1H0C0</accession>
<dbReference type="EC" id="3.1.3.48" evidence="2"/>
<protein>
    <recommendedName>
        <fullName evidence="2">protein-tyrosine-phosphatase</fullName>
        <ecNumber evidence="2">3.1.3.48</ecNumber>
    </recommendedName>
</protein>
<dbReference type="KEGG" id="umr:103682087"/>
<dbReference type="GO" id="GO:0050839">
    <property type="term" value="F:cell adhesion molecule binding"/>
    <property type="evidence" value="ECO:0007669"/>
    <property type="project" value="TreeGrafter"/>
</dbReference>
<dbReference type="RefSeq" id="XP_040501453.1">
    <property type="nucleotide sequence ID" value="XM_040645519.1"/>
</dbReference>
<keyword evidence="4" id="KW-0597">Phosphoprotein</keyword>
<dbReference type="InterPro" id="IPR003595">
    <property type="entry name" value="Tyr_Pase_cat"/>
</dbReference>
<dbReference type="InterPro" id="IPR000387">
    <property type="entry name" value="Tyr_Pase_dom"/>
</dbReference>
<keyword evidence="15" id="KW-1185">Reference proteome</keyword>
<dbReference type="Gene3D" id="3.90.190.10">
    <property type="entry name" value="Protein tyrosine phosphatase superfamily"/>
    <property type="match status" value="1"/>
</dbReference>
<dbReference type="PROSITE" id="PS50056">
    <property type="entry name" value="TYR_PHOSPHATASE_2"/>
    <property type="match status" value="1"/>
</dbReference>
<dbReference type="PANTHER" id="PTHR46559">
    <property type="entry name" value="TYROSINE-PROTEIN PHOSPHATASE NON-RECEPTOR TYPE 11"/>
    <property type="match status" value="1"/>
</dbReference>
<dbReference type="OrthoDB" id="8815311at2759"/>
<dbReference type="Pfam" id="PF00102">
    <property type="entry name" value="Y_phosphatase"/>
    <property type="match status" value="1"/>
</dbReference>
<dbReference type="GO" id="GO:0070374">
    <property type="term" value="P:positive regulation of ERK1 and ERK2 cascade"/>
    <property type="evidence" value="ECO:0007669"/>
    <property type="project" value="TreeGrafter"/>
</dbReference>
<comment type="catalytic activity">
    <reaction evidence="9">
        <text>O-phospho-L-tyrosyl-[protein] + H2O = L-tyrosyl-[protein] + phosphate</text>
        <dbReference type="Rhea" id="RHEA:10684"/>
        <dbReference type="Rhea" id="RHEA-COMP:10136"/>
        <dbReference type="Rhea" id="RHEA-COMP:20101"/>
        <dbReference type="ChEBI" id="CHEBI:15377"/>
        <dbReference type="ChEBI" id="CHEBI:43474"/>
        <dbReference type="ChEBI" id="CHEBI:46858"/>
        <dbReference type="ChEBI" id="CHEBI:61978"/>
        <dbReference type="EC" id="3.1.3.48"/>
    </reaction>
</comment>
<keyword evidence="6" id="KW-0378">Hydrolase</keyword>
<evidence type="ECO:0000256" key="3">
    <source>
        <dbReference type="ARBA" id="ARBA00022490"/>
    </source>
</evidence>
<dbReference type="GeneID" id="103682087"/>
<feature type="compositionally biased region" description="Basic and acidic residues" evidence="11">
    <location>
        <begin position="621"/>
        <end position="631"/>
    </location>
</feature>
<dbReference type="PROSITE" id="PS50001">
    <property type="entry name" value="SH2"/>
    <property type="match status" value="2"/>
</dbReference>
<evidence type="ECO:0000256" key="2">
    <source>
        <dbReference type="ARBA" id="ARBA00013064"/>
    </source>
</evidence>
<dbReference type="InterPro" id="IPR036860">
    <property type="entry name" value="SH2_dom_sf"/>
</dbReference>
<dbReference type="PRINTS" id="PR00401">
    <property type="entry name" value="SH2DOMAIN"/>
</dbReference>
<feature type="domain" description="Tyrosine-protein phosphatase" evidence="13">
    <location>
        <begin position="334"/>
        <end position="611"/>
    </location>
</feature>
<feature type="domain" description="SH2" evidence="12">
    <location>
        <begin position="93"/>
        <end position="190"/>
    </location>
</feature>
<name>A0A8M1H0C0_URSMA</name>
<feature type="domain" description="Tyrosine specific protein phosphatases" evidence="14">
    <location>
        <begin position="526"/>
        <end position="602"/>
    </location>
</feature>
<dbReference type="Gene3D" id="3.30.505.10">
    <property type="entry name" value="SH2 domain"/>
    <property type="match status" value="2"/>
</dbReference>
<dbReference type="SMART" id="SM00404">
    <property type="entry name" value="PTPc_motif"/>
    <property type="match status" value="1"/>
</dbReference>
<evidence type="ECO:0000256" key="11">
    <source>
        <dbReference type="SAM" id="MobiDB-lite"/>
    </source>
</evidence>
<dbReference type="PROSITE" id="PS00383">
    <property type="entry name" value="TYR_PHOSPHATASE_1"/>
    <property type="match status" value="1"/>
</dbReference>
<evidence type="ECO:0000313" key="16">
    <source>
        <dbReference type="RefSeq" id="XP_040501453.1"/>
    </source>
</evidence>
<dbReference type="FunFam" id="3.30.505.10:FF:000012">
    <property type="entry name" value="Tyrosine-protein phosphatase non-receptor type"/>
    <property type="match status" value="1"/>
</dbReference>
<dbReference type="CDD" id="cd09931">
    <property type="entry name" value="SH2_C-SH2_SHP_like"/>
    <property type="match status" value="1"/>
</dbReference>
<keyword evidence="3" id="KW-0963">Cytoplasm</keyword>
<evidence type="ECO:0000259" key="12">
    <source>
        <dbReference type="PROSITE" id="PS50001"/>
    </source>
</evidence>
<dbReference type="GO" id="GO:0030971">
    <property type="term" value="F:receptor tyrosine kinase binding"/>
    <property type="evidence" value="ECO:0007669"/>
    <property type="project" value="TreeGrafter"/>
</dbReference>
<evidence type="ECO:0000256" key="5">
    <source>
        <dbReference type="ARBA" id="ARBA00022737"/>
    </source>
</evidence>
<dbReference type="SMART" id="SM00252">
    <property type="entry name" value="SH2"/>
    <property type="match status" value="2"/>
</dbReference>
<sequence>MTARALGLNGRCSEQKEEVQAQPKQLEAGALSKELEKFEPESVRLHGKSSCCVGQSAGAQVLVKRREDFGAERICLCWAGGWGTDEGTGAPGWFHPNISGVEAEKLLLSRGQHGSFLARPSKSCPGGFTLSVRRRDEVTHVKIQNTGDYYSLYGGEKFATLAELVQHYTGQHGGLLRERSGAPVELRHPLGCQDPIAERWYHGHLSGKEAEQLLTEKGRLGTFLVRESQSKPGDFVLSVLTQQPDKADRRPRVTHVMIHFQPDGKYDVGGGEQFDTLAELVECYKRNPMVEKSGTVLHLRQPLKATRINAASIESRVQELNRATDAGEKAKQGFWEEFEMLQQQECRLLYPRKEGQRLENKPKNRYKNILPWPFLPRLAHHGVRGQGGSVPGADYINANYIRSDPEEKPGHGWGKVYIATQGCLQTTAAAFWAMVHQEDTRVIVMATREVERGRNKCFRYWPELHGCQEYGHVRICNLAEYQAQGYCVRELQVWRPDQQEPPRTVKHYQYFGWPDHGVPAEPSGVLGFLDEVNRAQSSMPGAGPMVVHCSAGIGRTGTLIVIDILVDLIRRQGLDCDIDVPKTIQLVRRQRSGMVQTEAQYKFVYLALRRYIQAEQLRLREQREAPEERDSPNVGGGSTDPGRSAGPVSSRAPAATAEAPGGEDENLRGLAR</sequence>
<dbReference type="Pfam" id="PF00017">
    <property type="entry name" value="SH2"/>
    <property type="match status" value="2"/>
</dbReference>
<evidence type="ECO:0000256" key="1">
    <source>
        <dbReference type="ARBA" id="ARBA00004496"/>
    </source>
</evidence>
<dbReference type="SMART" id="SM00194">
    <property type="entry name" value="PTPc"/>
    <property type="match status" value="1"/>
</dbReference>
<keyword evidence="7" id="KW-0904">Protein phosphatase</keyword>
<dbReference type="AlphaFoldDB" id="A0A8M1H0C0"/>
<dbReference type="CDD" id="cd10340">
    <property type="entry name" value="SH2_N-SH2_SHP_like"/>
    <property type="match status" value="1"/>
</dbReference>
<dbReference type="InterPro" id="IPR016130">
    <property type="entry name" value="Tyr_Pase_AS"/>
</dbReference>
<reference evidence="16" key="1">
    <citation type="submission" date="2025-08" db="UniProtKB">
        <authorList>
            <consortium name="RefSeq"/>
        </authorList>
    </citation>
    <scope>IDENTIFICATION</scope>
    <source>
        <tissue evidence="16">Whole blood</tissue>
    </source>
</reference>
<evidence type="ECO:0000256" key="7">
    <source>
        <dbReference type="ARBA" id="ARBA00022912"/>
    </source>
</evidence>
<evidence type="ECO:0000256" key="6">
    <source>
        <dbReference type="ARBA" id="ARBA00022801"/>
    </source>
</evidence>
<evidence type="ECO:0000313" key="15">
    <source>
        <dbReference type="Proteomes" id="UP000261680"/>
    </source>
</evidence>
<dbReference type="Proteomes" id="UP000261680">
    <property type="component" value="Unplaced"/>
</dbReference>
<dbReference type="InterPro" id="IPR000242">
    <property type="entry name" value="PTP_cat"/>
</dbReference>
<evidence type="ECO:0000259" key="14">
    <source>
        <dbReference type="PROSITE" id="PS50056"/>
    </source>
</evidence>
<dbReference type="InterPro" id="IPR000980">
    <property type="entry name" value="SH2"/>
</dbReference>
<dbReference type="PANTHER" id="PTHR46559:SF7">
    <property type="entry name" value="PROTEIN-TYROSINE-PHOSPHATASE"/>
    <property type="match status" value="1"/>
</dbReference>
<dbReference type="PROSITE" id="PS50055">
    <property type="entry name" value="TYR_PHOSPHATASE_PTP"/>
    <property type="match status" value="1"/>
</dbReference>
<comment type="subcellular location">
    <subcellularLocation>
        <location evidence="1">Cytoplasm</location>
    </subcellularLocation>
</comment>
<keyword evidence="8 10" id="KW-0727">SH2 domain</keyword>
<evidence type="ECO:0000256" key="10">
    <source>
        <dbReference type="PROSITE-ProRule" id="PRU00191"/>
    </source>
</evidence>
<feature type="domain" description="SH2" evidence="12">
    <location>
        <begin position="200"/>
        <end position="303"/>
    </location>
</feature>
<proteinExistence type="predicted"/>
<dbReference type="GO" id="GO:0004726">
    <property type="term" value="F:non-membrane spanning protein tyrosine phosphatase activity"/>
    <property type="evidence" value="ECO:0007669"/>
    <property type="project" value="TreeGrafter"/>
</dbReference>
<dbReference type="InterPro" id="IPR029021">
    <property type="entry name" value="Prot-tyrosine_phosphatase-like"/>
</dbReference>
<evidence type="ECO:0000256" key="4">
    <source>
        <dbReference type="ARBA" id="ARBA00022553"/>
    </source>
</evidence>
<evidence type="ECO:0000256" key="8">
    <source>
        <dbReference type="ARBA" id="ARBA00022999"/>
    </source>
</evidence>
<feature type="region of interest" description="Disordered" evidence="11">
    <location>
        <begin position="621"/>
        <end position="672"/>
    </location>
</feature>
<keyword evidence="5" id="KW-0677">Repeat</keyword>
<gene>
    <name evidence="16" type="primary">LOC103682087</name>
</gene>
<dbReference type="SUPFAM" id="SSF55550">
    <property type="entry name" value="SH2 domain"/>
    <property type="match status" value="2"/>
</dbReference>
<dbReference type="FunFam" id="3.30.505.10:FF:000018">
    <property type="entry name" value="Tyrosine-protein phosphatase non-receptor type"/>
    <property type="match status" value="1"/>
</dbReference>
<dbReference type="PRINTS" id="PR00700">
    <property type="entry name" value="PRTYPHPHTASE"/>
</dbReference>
<evidence type="ECO:0000256" key="9">
    <source>
        <dbReference type="ARBA" id="ARBA00051722"/>
    </source>
</evidence>